<evidence type="ECO:0000313" key="2">
    <source>
        <dbReference type="Proteomes" id="UP000625711"/>
    </source>
</evidence>
<reference evidence="1" key="1">
    <citation type="submission" date="2020-08" db="EMBL/GenBank/DDBJ databases">
        <title>Genome sequencing and assembly of the red palm weevil Rhynchophorus ferrugineus.</title>
        <authorList>
            <person name="Dias G.B."/>
            <person name="Bergman C.M."/>
            <person name="Manee M."/>
        </authorList>
    </citation>
    <scope>NUCLEOTIDE SEQUENCE</scope>
    <source>
        <strain evidence="1">AA-2017</strain>
        <tissue evidence="1">Whole larva</tissue>
    </source>
</reference>
<protein>
    <submittedName>
        <fullName evidence="1">Uncharacterized protein</fullName>
    </submittedName>
</protein>
<organism evidence="1 2">
    <name type="scientific">Rhynchophorus ferrugineus</name>
    <name type="common">Red palm weevil</name>
    <name type="synonym">Curculio ferrugineus</name>
    <dbReference type="NCBI Taxonomy" id="354439"/>
    <lineage>
        <taxon>Eukaryota</taxon>
        <taxon>Metazoa</taxon>
        <taxon>Ecdysozoa</taxon>
        <taxon>Arthropoda</taxon>
        <taxon>Hexapoda</taxon>
        <taxon>Insecta</taxon>
        <taxon>Pterygota</taxon>
        <taxon>Neoptera</taxon>
        <taxon>Endopterygota</taxon>
        <taxon>Coleoptera</taxon>
        <taxon>Polyphaga</taxon>
        <taxon>Cucujiformia</taxon>
        <taxon>Curculionidae</taxon>
        <taxon>Dryophthorinae</taxon>
        <taxon>Rhynchophorus</taxon>
    </lineage>
</organism>
<dbReference type="Proteomes" id="UP000625711">
    <property type="component" value="Unassembled WGS sequence"/>
</dbReference>
<comment type="caution">
    <text evidence="1">The sequence shown here is derived from an EMBL/GenBank/DDBJ whole genome shotgun (WGS) entry which is preliminary data.</text>
</comment>
<gene>
    <name evidence="1" type="ORF">GWI33_005420</name>
</gene>
<evidence type="ECO:0000313" key="1">
    <source>
        <dbReference type="EMBL" id="KAF7280870.1"/>
    </source>
</evidence>
<dbReference type="AlphaFoldDB" id="A0A834IN80"/>
<accession>A0A834IN80</accession>
<dbReference type="EMBL" id="JAACXV010000271">
    <property type="protein sequence ID" value="KAF7280870.1"/>
    <property type="molecule type" value="Genomic_DNA"/>
</dbReference>
<keyword evidence="2" id="KW-1185">Reference proteome</keyword>
<sequence length="87" mass="9401">MPAKLDVSMFRDPLPGHTSPVSDVYTTATGRSVPQHPVISADVEKLLRLQAASLFPGLFLVKCTIYYDGLIGSFLDFPLSRVGGSFS</sequence>
<name>A0A834IN80_RHYFE</name>
<proteinExistence type="predicted"/>